<feature type="compositionally biased region" description="Basic and acidic residues" evidence="1">
    <location>
        <begin position="95"/>
        <end position="104"/>
    </location>
</feature>
<gene>
    <name evidence="2" type="ORF">EPUS_04432</name>
</gene>
<protein>
    <submittedName>
        <fullName evidence="2">Uncharacterized protein</fullName>
    </submittedName>
</protein>
<feature type="region of interest" description="Disordered" evidence="1">
    <location>
        <begin position="95"/>
        <end position="114"/>
    </location>
</feature>
<evidence type="ECO:0000313" key="3">
    <source>
        <dbReference type="Proteomes" id="UP000019373"/>
    </source>
</evidence>
<reference evidence="3" key="1">
    <citation type="journal article" date="2014" name="BMC Genomics">
        <title>Genome characteristics reveal the impact of lichenization on lichen-forming fungus Endocarpon pusillum Hedwig (Verrucariales, Ascomycota).</title>
        <authorList>
            <person name="Wang Y.-Y."/>
            <person name="Liu B."/>
            <person name="Zhang X.-Y."/>
            <person name="Zhou Q.-M."/>
            <person name="Zhang T."/>
            <person name="Li H."/>
            <person name="Yu Y.-F."/>
            <person name="Zhang X.-L."/>
            <person name="Hao X.-Y."/>
            <person name="Wang M."/>
            <person name="Wang L."/>
            <person name="Wei J.-C."/>
        </authorList>
    </citation>
    <scope>NUCLEOTIDE SEQUENCE [LARGE SCALE GENOMIC DNA]</scope>
    <source>
        <strain evidence="3">Z07020 / HMAS-L-300199</strain>
    </source>
</reference>
<proteinExistence type="predicted"/>
<evidence type="ECO:0000313" key="2">
    <source>
        <dbReference type="EMBL" id="ERF76612.1"/>
    </source>
</evidence>
<accession>U1GG36</accession>
<dbReference type="GeneID" id="19239387"/>
<feature type="compositionally biased region" description="Basic and acidic residues" evidence="1">
    <location>
        <begin position="156"/>
        <end position="192"/>
    </location>
</feature>
<organism evidence="2 3">
    <name type="scientific">Endocarpon pusillum (strain Z07020 / HMAS-L-300199)</name>
    <name type="common">Lichen-forming fungus</name>
    <dbReference type="NCBI Taxonomy" id="1263415"/>
    <lineage>
        <taxon>Eukaryota</taxon>
        <taxon>Fungi</taxon>
        <taxon>Dikarya</taxon>
        <taxon>Ascomycota</taxon>
        <taxon>Pezizomycotina</taxon>
        <taxon>Eurotiomycetes</taxon>
        <taxon>Chaetothyriomycetidae</taxon>
        <taxon>Verrucariales</taxon>
        <taxon>Verrucariaceae</taxon>
        <taxon>Endocarpon</taxon>
    </lineage>
</organism>
<evidence type="ECO:0000256" key="1">
    <source>
        <dbReference type="SAM" id="MobiDB-lite"/>
    </source>
</evidence>
<dbReference type="Proteomes" id="UP000019373">
    <property type="component" value="Unassembled WGS sequence"/>
</dbReference>
<feature type="region of interest" description="Disordered" evidence="1">
    <location>
        <begin position="1"/>
        <end position="57"/>
    </location>
</feature>
<sequence length="309" mass="35358">MADDNRYSRKQSSKASTDRRNGERKAKEKPARRHQTHFYDPRRPDDAGSSSDDVGLAELERHQNDALNRVEEAEAVLAKERKRIEQLEIRRKQVEAKEEHRQVQLDEAAGLSPRERNRRLYEKTVARVEGTALRRIEELERRFAHSDKVFELREARQNMSTDEQREREAAEKEMEYQRQDEQNHADDARGEDPENDEIEACVADGAGLIVVRGFTSYFGRIPQIINAVGYVAENEDVAKRLARMGHYSTSEDKMLGLIQLTIANGQQKQGPSQMVTGLSMRELEAAWMQVSKFAILQMNRLSGASSSSS</sequence>
<keyword evidence="3" id="KW-1185">Reference proteome</keyword>
<dbReference type="RefSeq" id="XP_007786008.1">
    <property type="nucleotide sequence ID" value="XM_007787818.1"/>
</dbReference>
<feature type="compositionally biased region" description="Basic and acidic residues" evidence="1">
    <location>
        <begin position="37"/>
        <end position="46"/>
    </location>
</feature>
<feature type="compositionally biased region" description="Basic and acidic residues" evidence="1">
    <location>
        <begin position="16"/>
        <end position="29"/>
    </location>
</feature>
<dbReference type="EMBL" id="KE720726">
    <property type="protein sequence ID" value="ERF76612.1"/>
    <property type="molecule type" value="Genomic_DNA"/>
</dbReference>
<name>U1GG36_ENDPU</name>
<feature type="region of interest" description="Disordered" evidence="1">
    <location>
        <begin position="156"/>
        <end position="195"/>
    </location>
</feature>
<dbReference type="AlphaFoldDB" id="U1GG36"/>
<dbReference type="OrthoDB" id="329835at2759"/>
<dbReference type="HOGENOM" id="CLU_900252_0_0_1"/>